<sequence>MKKQILLVFVLFVAAQLSAQSTVDDDMAIIQSVFGKEKKELVGSFMALTGDTATKFWAVYDEYEAERKSLGKERFNVIKDYANQYASLTDEQAAALAKRVMGNDLSYAKMHEKYFKKVEKVVGGKNAAKFFQLESYIQNTIRTNVQNQIPFIGELEEASKQNKKS</sequence>
<dbReference type="RefSeq" id="WP_369328364.1">
    <property type="nucleotide sequence ID" value="NZ_JAULBC010000001.1"/>
</dbReference>
<dbReference type="Proteomes" id="UP001560573">
    <property type="component" value="Unassembled WGS sequence"/>
</dbReference>
<keyword evidence="1" id="KW-0732">Signal</keyword>
<feature type="chain" id="PRO_5045532843" evidence="1">
    <location>
        <begin position="20"/>
        <end position="165"/>
    </location>
</feature>
<reference evidence="2 3" key="1">
    <citation type="submission" date="2023-07" db="EMBL/GenBank/DDBJ databases">
        <authorList>
            <person name="Lian W.-H."/>
        </authorList>
    </citation>
    <scope>NUCLEOTIDE SEQUENCE [LARGE SCALE GENOMIC DNA]</scope>
    <source>
        <strain evidence="2 3">SYSU DXS3180</strain>
    </source>
</reference>
<name>A0ABV3ZAS3_9BACT</name>
<evidence type="ECO:0000313" key="2">
    <source>
        <dbReference type="EMBL" id="MEX6686967.1"/>
    </source>
</evidence>
<proteinExistence type="predicted"/>
<dbReference type="EMBL" id="JAULBC010000001">
    <property type="protein sequence ID" value="MEX6686967.1"/>
    <property type="molecule type" value="Genomic_DNA"/>
</dbReference>
<protein>
    <submittedName>
        <fullName evidence="2">Uncharacterized protein</fullName>
    </submittedName>
</protein>
<keyword evidence="3" id="KW-1185">Reference proteome</keyword>
<evidence type="ECO:0000313" key="3">
    <source>
        <dbReference type="Proteomes" id="UP001560573"/>
    </source>
</evidence>
<comment type="caution">
    <text evidence="2">The sequence shown here is derived from an EMBL/GenBank/DDBJ whole genome shotgun (WGS) entry which is preliminary data.</text>
</comment>
<feature type="signal peptide" evidence="1">
    <location>
        <begin position="1"/>
        <end position="19"/>
    </location>
</feature>
<evidence type="ECO:0000256" key="1">
    <source>
        <dbReference type="SAM" id="SignalP"/>
    </source>
</evidence>
<gene>
    <name evidence="2" type="ORF">QTN47_05655</name>
</gene>
<organism evidence="2 3">
    <name type="scientific">Danxiaibacter flavus</name>
    <dbReference type="NCBI Taxonomy" id="3049108"/>
    <lineage>
        <taxon>Bacteria</taxon>
        <taxon>Pseudomonadati</taxon>
        <taxon>Bacteroidota</taxon>
        <taxon>Chitinophagia</taxon>
        <taxon>Chitinophagales</taxon>
        <taxon>Chitinophagaceae</taxon>
        <taxon>Danxiaibacter</taxon>
    </lineage>
</organism>
<accession>A0ABV3ZAS3</accession>